<organism evidence="3 4">
    <name type="scientific">Phellinidium pouzarii</name>
    <dbReference type="NCBI Taxonomy" id="167371"/>
    <lineage>
        <taxon>Eukaryota</taxon>
        <taxon>Fungi</taxon>
        <taxon>Dikarya</taxon>
        <taxon>Basidiomycota</taxon>
        <taxon>Agaricomycotina</taxon>
        <taxon>Agaricomycetes</taxon>
        <taxon>Hymenochaetales</taxon>
        <taxon>Hymenochaetaceae</taxon>
        <taxon>Phellinidium</taxon>
    </lineage>
</organism>
<dbReference type="OrthoDB" id="2131401at2759"/>
<gene>
    <name evidence="3" type="ORF">EW145_g8495</name>
</gene>
<evidence type="ECO:0000313" key="3">
    <source>
        <dbReference type="EMBL" id="THG93039.1"/>
    </source>
</evidence>
<feature type="transmembrane region" description="Helical" evidence="2">
    <location>
        <begin position="198"/>
        <end position="216"/>
    </location>
</feature>
<dbReference type="AlphaFoldDB" id="A0A4S4KA02"/>
<dbReference type="Proteomes" id="UP000308199">
    <property type="component" value="Unassembled WGS sequence"/>
</dbReference>
<keyword evidence="2" id="KW-0472">Membrane</keyword>
<evidence type="ECO:0000256" key="2">
    <source>
        <dbReference type="SAM" id="Phobius"/>
    </source>
</evidence>
<keyword evidence="4" id="KW-1185">Reference proteome</keyword>
<accession>A0A4S4KA02</accession>
<reference evidence="3 4" key="1">
    <citation type="submission" date="2019-02" db="EMBL/GenBank/DDBJ databases">
        <title>Genome sequencing of the rare red list fungi Phellinidium pouzarii.</title>
        <authorList>
            <person name="Buettner E."/>
            <person name="Kellner H."/>
        </authorList>
    </citation>
    <scope>NUCLEOTIDE SEQUENCE [LARGE SCALE GENOMIC DNA]</scope>
    <source>
        <strain evidence="3 4">DSM 108285</strain>
    </source>
</reference>
<keyword evidence="2" id="KW-0812">Transmembrane</keyword>
<feature type="region of interest" description="Disordered" evidence="1">
    <location>
        <begin position="66"/>
        <end position="126"/>
    </location>
</feature>
<protein>
    <submittedName>
        <fullName evidence="3">Uncharacterized protein</fullName>
    </submittedName>
</protein>
<feature type="transmembrane region" description="Helical" evidence="2">
    <location>
        <begin position="173"/>
        <end position="192"/>
    </location>
</feature>
<feature type="compositionally biased region" description="Pro residues" evidence="1">
    <location>
        <begin position="106"/>
        <end position="116"/>
    </location>
</feature>
<feature type="region of interest" description="Disordered" evidence="1">
    <location>
        <begin position="28"/>
        <end position="52"/>
    </location>
</feature>
<evidence type="ECO:0000256" key="1">
    <source>
        <dbReference type="SAM" id="MobiDB-lite"/>
    </source>
</evidence>
<feature type="transmembrane region" description="Helical" evidence="2">
    <location>
        <begin position="132"/>
        <end position="161"/>
    </location>
</feature>
<feature type="compositionally biased region" description="Low complexity" evidence="1">
    <location>
        <begin position="86"/>
        <end position="105"/>
    </location>
</feature>
<comment type="caution">
    <text evidence="3">The sequence shown here is derived from an EMBL/GenBank/DDBJ whole genome shotgun (WGS) entry which is preliminary data.</text>
</comment>
<sequence>MSAPPWPSLYNPFLDLLSVAHHSPIQPGGEYLHDANGQSLCDNSPPSSDPRLRRLPLHLLLVPRLPPPPLRSLRPPRLPQHRFRPPRTAATSSPSPTPPARSSSPPSAPQPPPPARPGAHHPSSTPHSTRAAYALLVLAVYLLAGLLAAAVGSAVIAYLLAALYKAGRFHMSTCVLNSFLSLSLSFTVYQSRSGNCSWMPPIFALVQTLIGLLGYVSRPNSAARMSS</sequence>
<dbReference type="EMBL" id="SGPK01001424">
    <property type="protein sequence ID" value="THG93039.1"/>
    <property type="molecule type" value="Genomic_DNA"/>
</dbReference>
<keyword evidence="2" id="KW-1133">Transmembrane helix</keyword>
<proteinExistence type="predicted"/>
<name>A0A4S4KA02_9AGAM</name>
<evidence type="ECO:0000313" key="4">
    <source>
        <dbReference type="Proteomes" id="UP000308199"/>
    </source>
</evidence>